<dbReference type="EMBL" id="CAUYUJ010016179">
    <property type="protein sequence ID" value="CAK0862639.1"/>
    <property type="molecule type" value="Genomic_DNA"/>
</dbReference>
<reference evidence="2" key="1">
    <citation type="submission" date="2023-10" db="EMBL/GenBank/DDBJ databases">
        <authorList>
            <person name="Chen Y."/>
            <person name="Shah S."/>
            <person name="Dougan E. K."/>
            <person name="Thang M."/>
            <person name="Chan C."/>
        </authorList>
    </citation>
    <scope>NUCLEOTIDE SEQUENCE [LARGE SCALE GENOMIC DNA]</scope>
</reference>
<comment type="caution">
    <text evidence="2">The sequence shown here is derived from an EMBL/GenBank/DDBJ whole genome shotgun (WGS) entry which is preliminary data.</text>
</comment>
<feature type="non-terminal residue" evidence="2">
    <location>
        <position position="228"/>
    </location>
</feature>
<name>A0ABN9UU14_9DINO</name>
<keyword evidence="3" id="KW-1185">Reference proteome</keyword>
<protein>
    <recommendedName>
        <fullName evidence="4">NAD(P)-binding domain-containing protein</fullName>
    </recommendedName>
</protein>
<keyword evidence="1" id="KW-1133">Transmembrane helix</keyword>
<evidence type="ECO:0008006" key="4">
    <source>
        <dbReference type="Google" id="ProtNLM"/>
    </source>
</evidence>
<evidence type="ECO:0000313" key="3">
    <source>
        <dbReference type="Proteomes" id="UP001189429"/>
    </source>
</evidence>
<keyword evidence="1" id="KW-0812">Transmembrane</keyword>
<keyword evidence="1" id="KW-0472">Membrane</keyword>
<gene>
    <name evidence="2" type="ORF">PCOR1329_LOCUS50995</name>
</gene>
<feature type="transmembrane region" description="Helical" evidence="1">
    <location>
        <begin position="192"/>
        <end position="213"/>
    </location>
</feature>
<accession>A0ABN9UU14</accession>
<proteinExistence type="predicted"/>
<evidence type="ECO:0000313" key="2">
    <source>
        <dbReference type="EMBL" id="CAK0862639.1"/>
    </source>
</evidence>
<organism evidence="2 3">
    <name type="scientific">Prorocentrum cordatum</name>
    <dbReference type="NCBI Taxonomy" id="2364126"/>
    <lineage>
        <taxon>Eukaryota</taxon>
        <taxon>Sar</taxon>
        <taxon>Alveolata</taxon>
        <taxon>Dinophyceae</taxon>
        <taxon>Prorocentrales</taxon>
        <taxon>Prorocentraceae</taxon>
        <taxon>Prorocentrum</taxon>
    </lineage>
</organism>
<dbReference type="Proteomes" id="UP001189429">
    <property type="component" value="Unassembled WGS sequence"/>
</dbReference>
<sequence length="228" mass="24042">MVSYSFSGCGAEPPSELLATQKEVKGHIHEIYLVSRPTQGLVDPGAGSDLVGRDSLNREAVELARLGLTYVVVPGASGTAADPWSIAGAIEATVLEEDVPHIISASLLDFLGCAIDTPGNSTRVQRLELAVPLAMLASGHRMADVVSPLRARPRAPASALLAYPFLTANAFCLAAGQRPLEMSPGGPIREAARYIITFICVIMLPPILVADIIHILSREVLGNLEGTQ</sequence>
<evidence type="ECO:0000256" key="1">
    <source>
        <dbReference type="SAM" id="Phobius"/>
    </source>
</evidence>